<accession>A0ACB9ZD03</accession>
<proteinExistence type="predicted"/>
<keyword evidence="2" id="KW-1185">Reference proteome</keyword>
<name>A0ACB9ZD03_9PEZI</name>
<evidence type="ECO:0000313" key="1">
    <source>
        <dbReference type="EMBL" id="KAI4869412.1"/>
    </source>
</evidence>
<gene>
    <name evidence="1" type="ORF">F4820DRAFT_407336</name>
</gene>
<comment type="caution">
    <text evidence="1">The sequence shown here is derived from an EMBL/GenBank/DDBJ whole genome shotgun (WGS) entry which is preliminary data.</text>
</comment>
<evidence type="ECO:0000313" key="2">
    <source>
        <dbReference type="Proteomes" id="UP001497700"/>
    </source>
</evidence>
<sequence>MATPRLARPPTCLDCLRRLARPTASPSPLSLAFPSLTQTRGKTTKAEEEDLQGIPVRLLRDIQGFGRKHAIIRVKPGRMRNFWFPKSLAEYMTRQRFLDLGLTSAAVGVRDRTFGVKLQLDDDEAAAAGDGAPGAWKSKKEALTLPPEETLALLETLLPPTLTFTRKPIAAPPPPAPSAAPAAPPRSPSLSAHAAYVEPAAFDPSPTDDEAPVAIFGSVSAADVLAAVKEHLLAADPSQGGRVALEADDVAILGLDDLGEDRVKRLGTFEVLVYAGKNLQPVRRVLKVVAEE</sequence>
<dbReference type="Proteomes" id="UP001497700">
    <property type="component" value="Unassembled WGS sequence"/>
</dbReference>
<dbReference type="EMBL" id="MU393431">
    <property type="protein sequence ID" value="KAI4869412.1"/>
    <property type="molecule type" value="Genomic_DNA"/>
</dbReference>
<reference evidence="1 2" key="1">
    <citation type="journal article" date="2022" name="New Phytol.">
        <title>Ecological generalism drives hyperdiversity of secondary metabolite gene clusters in xylarialean endophytes.</title>
        <authorList>
            <person name="Franco M.E.E."/>
            <person name="Wisecaver J.H."/>
            <person name="Arnold A.E."/>
            <person name="Ju Y.M."/>
            <person name="Slot J.C."/>
            <person name="Ahrendt S."/>
            <person name="Moore L.P."/>
            <person name="Eastman K.E."/>
            <person name="Scott K."/>
            <person name="Konkel Z."/>
            <person name="Mondo S.J."/>
            <person name="Kuo A."/>
            <person name="Hayes R.D."/>
            <person name="Haridas S."/>
            <person name="Andreopoulos B."/>
            <person name="Riley R."/>
            <person name="LaButti K."/>
            <person name="Pangilinan J."/>
            <person name="Lipzen A."/>
            <person name="Amirebrahimi M."/>
            <person name="Yan J."/>
            <person name="Adam C."/>
            <person name="Keymanesh K."/>
            <person name="Ng V."/>
            <person name="Louie K."/>
            <person name="Northen T."/>
            <person name="Drula E."/>
            <person name="Henrissat B."/>
            <person name="Hsieh H.M."/>
            <person name="Youens-Clark K."/>
            <person name="Lutzoni F."/>
            <person name="Miadlikowska J."/>
            <person name="Eastwood D.C."/>
            <person name="Hamelin R.C."/>
            <person name="Grigoriev I.V."/>
            <person name="U'Ren J.M."/>
        </authorList>
    </citation>
    <scope>NUCLEOTIDE SEQUENCE [LARGE SCALE GENOMIC DNA]</scope>
    <source>
        <strain evidence="1 2">CBS 119005</strain>
    </source>
</reference>
<organism evidence="1 2">
    <name type="scientific">Hypoxylon rubiginosum</name>
    <dbReference type="NCBI Taxonomy" id="110542"/>
    <lineage>
        <taxon>Eukaryota</taxon>
        <taxon>Fungi</taxon>
        <taxon>Dikarya</taxon>
        <taxon>Ascomycota</taxon>
        <taxon>Pezizomycotina</taxon>
        <taxon>Sordariomycetes</taxon>
        <taxon>Xylariomycetidae</taxon>
        <taxon>Xylariales</taxon>
        <taxon>Hypoxylaceae</taxon>
        <taxon>Hypoxylon</taxon>
    </lineage>
</organism>
<protein>
    <submittedName>
        <fullName evidence="1">Uncharacterized protein</fullName>
    </submittedName>
</protein>